<dbReference type="SUPFAM" id="SSF140996">
    <property type="entry name" value="Hermes dimerisation domain"/>
    <property type="match status" value="1"/>
</dbReference>
<dbReference type="PANTHER" id="PTHR46481">
    <property type="entry name" value="ZINC FINGER BED DOMAIN-CONTAINING PROTEIN 4"/>
    <property type="match status" value="1"/>
</dbReference>
<evidence type="ECO:0000256" key="2">
    <source>
        <dbReference type="ARBA" id="ARBA00022723"/>
    </source>
</evidence>
<sequence length="329" mass="36462">MDAPMKLLGLLQGKFIFTKLPNGNLDKTKVVCTLCNAEFVYCRSSSSLKYHLNAKHPLANLEDAGSRVARGKSFRQTTMFECNRGKPISAALSSKLTDLLAQWIATSCWPISVVVDDGLELVLQAATGDSSYKLPARRTIVRKIHDQHATEKAAKDEKCDENRGADACAGQFLDVANQWGIAAKTSTIGTDSARNMVAAGRILPFEHLPCVAHVIQRAIVVSLRESGFDGVLVKCRKVVGHFKHSPANSDELNAQQASLGQEQEQLVQDVPTRWNSTLEMVKRVRRNRDALHTTLSQQKHNLALPTNVEYEKLAKLEKMLEPCRYGLQR</sequence>
<dbReference type="InterPro" id="IPR003656">
    <property type="entry name" value="Znf_BED"/>
</dbReference>
<organism evidence="9">
    <name type="scientific">Nothobranchius furzeri</name>
    <name type="common">Turquoise killifish</name>
    <dbReference type="NCBI Taxonomy" id="105023"/>
    <lineage>
        <taxon>Eukaryota</taxon>
        <taxon>Metazoa</taxon>
        <taxon>Chordata</taxon>
        <taxon>Craniata</taxon>
        <taxon>Vertebrata</taxon>
        <taxon>Euteleostomi</taxon>
        <taxon>Actinopterygii</taxon>
        <taxon>Neopterygii</taxon>
        <taxon>Teleostei</taxon>
        <taxon>Neoteleostei</taxon>
        <taxon>Acanthomorphata</taxon>
        <taxon>Ovalentaria</taxon>
        <taxon>Atherinomorphae</taxon>
        <taxon>Cyprinodontiformes</taxon>
        <taxon>Nothobranchiidae</taxon>
        <taxon>Nothobranchius</taxon>
    </lineage>
</organism>
<evidence type="ECO:0000313" key="9">
    <source>
        <dbReference type="EMBL" id="SBP45319.1"/>
    </source>
</evidence>
<dbReference type="AlphaFoldDB" id="A0A1A7ZRC9"/>
<dbReference type="InterPro" id="IPR012337">
    <property type="entry name" value="RNaseH-like_sf"/>
</dbReference>
<evidence type="ECO:0000256" key="1">
    <source>
        <dbReference type="ARBA" id="ARBA00004123"/>
    </source>
</evidence>
<dbReference type="EMBL" id="HADY01006834">
    <property type="protein sequence ID" value="SBP45319.1"/>
    <property type="molecule type" value="Transcribed_RNA"/>
</dbReference>
<evidence type="ECO:0000256" key="6">
    <source>
        <dbReference type="ARBA" id="ARBA00023163"/>
    </source>
</evidence>
<dbReference type="GO" id="GO:0003677">
    <property type="term" value="F:DNA binding"/>
    <property type="evidence" value="ECO:0007669"/>
    <property type="project" value="InterPro"/>
</dbReference>
<protein>
    <recommendedName>
        <fullName evidence="8">BED-type domain-containing protein</fullName>
    </recommendedName>
</protein>
<keyword evidence="3" id="KW-0863">Zinc-finger</keyword>
<evidence type="ECO:0000256" key="4">
    <source>
        <dbReference type="ARBA" id="ARBA00022833"/>
    </source>
</evidence>
<keyword evidence="6" id="KW-0804">Transcription</keyword>
<accession>A0A1A7ZRC9</accession>
<feature type="domain" description="BED-type" evidence="8">
    <location>
        <begin position="17"/>
        <end position="57"/>
    </location>
</feature>
<comment type="subcellular location">
    <subcellularLocation>
        <location evidence="1">Nucleus</location>
    </subcellularLocation>
</comment>
<keyword evidence="5" id="KW-0805">Transcription regulation</keyword>
<gene>
    <name evidence="9" type="primary">BX530070.1</name>
</gene>
<evidence type="ECO:0000259" key="8">
    <source>
        <dbReference type="Pfam" id="PF02892"/>
    </source>
</evidence>
<dbReference type="PANTHER" id="PTHR46481:SF10">
    <property type="entry name" value="ZINC FINGER BED DOMAIN-CONTAINING PROTEIN 39"/>
    <property type="match status" value="1"/>
</dbReference>
<evidence type="ECO:0000256" key="7">
    <source>
        <dbReference type="ARBA" id="ARBA00023242"/>
    </source>
</evidence>
<proteinExistence type="predicted"/>
<dbReference type="SUPFAM" id="SSF53098">
    <property type="entry name" value="Ribonuclease H-like"/>
    <property type="match status" value="1"/>
</dbReference>
<reference evidence="9" key="1">
    <citation type="submission" date="2016-05" db="EMBL/GenBank/DDBJ databases">
        <authorList>
            <person name="Lavstsen T."/>
            <person name="Jespersen J.S."/>
        </authorList>
    </citation>
    <scope>NUCLEOTIDE SEQUENCE</scope>
    <source>
        <tissue evidence="9">Brain</tissue>
    </source>
</reference>
<keyword evidence="2" id="KW-0479">Metal-binding</keyword>
<dbReference type="InterPro" id="IPR052035">
    <property type="entry name" value="ZnF_BED_domain_contain"/>
</dbReference>
<dbReference type="GO" id="GO:0005634">
    <property type="term" value="C:nucleus"/>
    <property type="evidence" value="ECO:0007669"/>
    <property type="project" value="UniProtKB-SubCell"/>
</dbReference>
<evidence type="ECO:0000256" key="5">
    <source>
        <dbReference type="ARBA" id="ARBA00023015"/>
    </source>
</evidence>
<dbReference type="GO" id="GO:0008270">
    <property type="term" value="F:zinc ion binding"/>
    <property type="evidence" value="ECO:0007669"/>
    <property type="project" value="UniProtKB-KW"/>
</dbReference>
<keyword evidence="7" id="KW-0539">Nucleus</keyword>
<evidence type="ECO:0000256" key="3">
    <source>
        <dbReference type="ARBA" id="ARBA00022771"/>
    </source>
</evidence>
<reference evidence="9" key="2">
    <citation type="submission" date="2016-06" db="EMBL/GenBank/DDBJ databases">
        <title>The genome of a short-lived fish provides insights into sex chromosome evolution and the genetic control of aging.</title>
        <authorList>
            <person name="Reichwald K."/>
            <person name="Felder M."/>
            <person name="Petzold A."/>
            <person name="Koch P."/>
            <person name="Groth M."/>
            <person name="Platzer M."/>
        </authorList>
    </citation>
    <scope>NUCLEOTIDE SEQUENCE</scope>
    <source>
        <tissue evidence="9">Brain</tissue>
    </source>
</reference>
<dbReference type="Pfam" id="PF02892">
    <property type="entry name" value="zf-BED"/>
    <property type="match status" value="1"/>
</dbReference>
<keyword evidence="4" id="KW-0862">Zinc</keyword>
<name>A0A1A7ZRC9_NOTFU</name>